<organism evidence="2 3">
    <name type="scientific">Vineibacter terrae</name>
    <dbReference type="NCBI Taxonomy" id="2586908"/>
    <lineage>
        <taxon>Bacteria</taxon>
        <taxon>Pseudomonadati</taxon>
        <taxon>Pseudomonadota</taxon>
        <taxon>Alphaproteobacteria</taxon>
        <taxon>Hyphomicrobiales</taxon>
        <taxon>Vineibacter</taxon>
    </lineage>
</organism>
<keyword evidence="3" id="KW-1185">Reference proteome</keyword>
<gene>
    <name evidence="2" type="ORF">FHP25_28875</name>
</gene>
<evidence type="ECO:0000256" key="1">
    <source>
        <dbReference type="SAM" id="SignalP"/>
    </source>
</evidence>
<dbReference type="OrthoDB" id="5511471at2"/>
<dbReference type="RefSeq" id="WP_147850466.1">
    <property type="nucleotide sequence ID" value="NZ_VDUZ01000040.1"/>
</dbReference>
<accession>A0A5C8PDV2</accession>
<comment type="caution">
    <text evidence="2">The sequence shown here is derived from an EMBL/GenBank/DDBJ whole genome shotgun (WGS) entry which is preliminary data.</text>
</comment>
<proteinExistence type="predicted"/>
<reference evidence="2 3" key="1">
    <citation type="submission" date="2019-06" db="EMBL/GenBank/DDBJ databases">
        <title>New taxonomy in bacterial strain CC-CFT640, isolated from vineyard.</title>
        <authorList>
            <person name="Lin S.-Y."/>
            <person name="Tsai C.-F."/>
            <person name="Young C.-C."/>
        </authorList>
    </citation>
    <scope>NUCLEOTIDE SEQUENCE [LARGE SCALE GENOMIC DNA]</scope>
    <source>
        <strain evidence="2 3">CC-CFT640</strain>
    </source>
</reference>
<feature type="signal peptide" evidence="1">
    <location>
        <begin position="1"/>
        <end position="21"/>
    </location>
</feature>
<keyword evidence="1" id="KW-0732">Signal</keyword>
<evidence type="ECO:0000313" key="2">
    <source>
        <dbReference type="EMBL" id="TXL71707.1"/>
    </source>
</evidence>
<dbReference type="InterPro" id="IPR032315">
    <property type="entry name" value="DUF4846"/>
</dbReference>
<dbReference type="Proteomes" id="UP000321638">
    <property type="component" value="Unassembled WGS sequence"/>
</dbReference>
<feature type="chain" id="PRO_5022698701" description="DUF4846 domain-containing protein" evidence="1">
    <location>
        <begin position="22"/>
        <end position="286"/>
    </location>
</feature>
<evidence type="ECO:0000313" key="3">
    <source>
        <dbReference type="Proteomes" id="UP000321638"/>
    </source>
</evidence>
<dbReference type="Pfam" id="PF16138">
    <property type="entry name" value="DUF4846"/>
    <property type="match status" value="1"/>
</dbReference>
<dbReference type="AlphaFoldDB" id="A0A5C8PDV2"/>
<name>A0A5C8PDV2_9HYPH</name>
<evidence type="ECO:0008006" key="4">
    <source>
        <dbReference type="Google" id="ProtNLM"/>
    </source>
</evidence>
<protein>
    <recommendedName>
        <fullName evidence="4">DUF4846 domain-containing protein</fullName>
    </recommendedName>
</protein>
<dbReference type="EMBL" id="VDUZ01000040">
    <property type="protein sequence ID" value="TXL71707.1"/>
    <property type="molecule type" value="Genomic_DNA"/>
</dbReference>
<sequence>MISRRFLLAGTIATLPMAAWSHTTAAQSAEWPAPEWLAGPALDTLVDRFPAPAGFQRLSTTSNTFGEWLRQLPLRPAGEPVRLYDGRLKPDQSGVAAVIDIDVGRTNLQQCADAIIRLRAEYLRATKRLSEIAFHFTSGDLYAYADWLAGRRPLVQGNMVSWTSVGPKTDTRRGFRSWLDIIFTYAGSVSLQRELVQLRDPSAFEPGDVLIQPGMPGHAVLIVDVVVNPGTGERRALLLQSFMPAQNIHVLNNPGGGAWYRITGEKEIVTPEWTFAPADLRRFPER</sequence>